<accession>A0A1S3HW41</accession>
<organism evidence="9 10">
    <name type="scientific">Lingula anatina</name>
    <name type="common">Brachiopod</name>
    <name type="synonym">Lingula unguis</name>
    <dbReference type="NCBI Taxonomy" id="7574"/>
    <lineage>
        <taxon>Eukaryota</taxon>
        <taxon>Metazoa</taxon>
        <taxon>Spiralia</taxon>
        <taxon>Lophotrochozoa</taxon>
        <taxon>Brachiopoda</taxon>
        <taxon>Linguliformea</taxon>
        <taxon>Lingulata</taxon>
        <taxon>Lingulida</taxon>
        <taxon>Linguloidea</taxon>
        <taxon>Lingulidae</taxon>
        <taxon>Lingula</taxon>
    </lineage>
</organism>
<dbReference type="GO" id="GO:0006357">
    <property type="term" value="P:regulation of transcription by RNA polymerase II"/>
    <property type="evidence" value="ECO:0007669"/>
    <property type="project" value="TreeGrafter"/>
</dbReference>
<dbReference type="PROSITE" id="PS50014">
    <property type="entry name" value="BROMODOMAIN_2"/>
    <property type="match status" value="1"/>
</dbReference>
<dbReference type="OrthoDB" id="21648at2759"/>
<dbReference type="STRING" id="7574.A0A1S3HW41"/>
<reference evidence="10" key="1">
    <citation type="submission" date="2025-08" db="UniProtKB">
        <authorList>
            <consortium name="RefSeq"/>
        </authorList>
    </citation>
    <scope>IDENTIFICATION</scope>
    <source>
        <tissue evidence="10">Gonads</tissue>
    </source>
</reference>
<dbReference type="PRINTS" id="PR00503">
    <property type="entry name" value="BROMODOMAIN"/>
</dbReference>
<dbReference type="GO" id="GO:0005634">
    <property type="term" value="C:nucleus"/>
    <property type="evidence" value="ECO:0007669"/>
    <property type="project" value="UniProtKB-SubCell"/>
</dbReference>
<dbReference type="AlphaFoldDB" id="A0A1S3HW41"/>
<feature type="compositionally biased region" description="Acidic residues" evidence="7">
    <location>
        <begin position="108"/>
        <end position="117"/>
    </location>
</feature>
<evidence type="ECO:0000256" key="3">
    <source>
        <dbReference type="ARBA" id="ARBA00023117"/>
    </source>
</evidence>
<dbReference type="InterPro" id="IPR051831">
    <property type="entry name" value="Bromodomain_contain_prot"/>
</dbReference>
<evidence type="ECO:0000313" key="9">
    <source>
        <dbReference type="Proteomes" id="UP000085678"/>
    </source>
</evidence>
<dbReference type="PANTHER" id="PTHR22881">
    <property type="entry name" value="BROMODOMAIN CONTAINING PROTEIN"/>
    <property type="match status" value="1"/>
</dbReference>
<keyword evidence="9" id="KW-1185">Reference proteome</keyword>
<dbReference type="KEGG" id="lak:106158372"/>
<evidence type="ECO:0000256" key="6">
    <source>
        <dbReference type="PROSITE-ProRule" id="PRU00035"/>
    </source>
</evidence>
<sequence>MGKKHKKHHKSEKRERDEEEDYQEKQSEKHDKPLKMVIKIGSGETAEQTSVSEDRPHEEKKHKHKKKKKKKEKDKDKERHKHHHHEHKRHHESHSEAKYQESTKETTESEIDVEDGEPPAKRALLQSHDQASREAAEMYERKLREPRSCTLNKSEDPLKPLLEYLQRFLMRKDVNGFFAFPVNDIIAPGYSSIISHPMDLSTMQAKIDREEYQTAAEYKADFMLMLDNAMTYNRPDTIYYKAAKKLQGMGMKMMSKERLLNMKRTLPFMQNITLEQLGIEDDPADTEPKKPKKVQVKSSAIVHEATPDNLTPKEILAQAQAAAKDAGDKLSLRRPDSKIGFLRRQKDGTTTLNVLNPDNDGIVSETERVITIGGLVGKLSQGTGAISGFKEDKRNVVKPVNYLSYAPFSSFAPSYDSSFANLSKEDSDLLLSTYGCETGVQYANSLKDFVENCGTQTVTLVDSLLNYLTGGEHAKAQKMLLKKKEEEEDKKRQEEKLNKDEGQKVTDKGVDGDKPNEEKMETDSEEKKSSDPEINFKELKSLESELGIDMSFLDNFEKQSKEKQVQKELNTAADLIKNLRDSQEERLRQKPPAHLAHIQGPSAKEMTLAGQVTDQLTKLTKQVTPGEVVSTDAVRSAMGISIPNPGDQSDRAGDNEDAQSQAVSHLSHDDTPADLDNELQAFLDQGPSLRVCDSPSGNDSPSVSDTEGK</sequence>
<feature type="region of interest" description="Disordered" evidence="7">
    <location>
        <begin position="626"/>
        <end position="709"/>
    </location>
</feature>
<feature type="compositionally biased region" description="Basic and acidic residues" evidence="7">
    <location>
        <begin position="482"/>
        <end position="535"/>
    </location>
</feature>
<dbReference type="GeneID" id="106158372"/>
<gene>
    <name evidence="10" type="primary">LOC106158372</name>
</gene>
<evidence type="ECO:0000313" key="10">
    <source>
        <dbReference type="RefSeq" id="XP_013389766.1"/>
    </source>
</evidence>
<feature type="compositionally biased region" description="Basic and acidic residues" evidence="7">
    <location>
        <begin position="93"/>
        <end position="107"/>
    </location>
</feature>
<dbReference type="RefSeq" id="XP_013389766.1">
    <property type="nucleotide sequence ID" value="XM_013534312.1"/>
</dbReference>
<dbReference type="InParanoid" id="A0A1S3HW41"/>
<evidence type="ECO:0000256" key="1">
    <source>
        <dbReference type="ARBA" id="ARBA00004123"/>
    </source>
</evidence>
<dbReference type="Pfam" id="PF12024">
    <property type="entry name" value="DUF3512"/>
    <property type="match status" value="1"/>
</dbReference>
<dbReference type="InterPro" id="IPR001487">
    <property type="entry name" value="Bromodomain"/>
</dbReference>
<evidence type="ECO:0000256" key="7">
    <source>
        <dbReference type="SAM" id="MobiDB-lite"/>
    </source>
</evidence>
<keyword evidence="4" id="KW-0804">Transcription</keyword>
<dbReference type="Gene3D" id="1.20.920.10">
    <property type="entry name" value="Bromodomain-like"/>
    <property type="match status" value="1"/>
</dbReference>
<proteinExistence type="predicted"/>
<feature type="compositionally biased region" description="Basic residues" evidence="7">
    <location>
        <begin position="1"/>
        <end position="11"/>
    </location>
</feature>
<evidence type="ECO:0000256" key="4">
    <source>
        <dbReference type="ARBA" id="ARBA00023163"/>
    </source>
</evidence>
<dbReference type="InterPro" id="IPR021900">
    <property type="entry name" value="DUF3512"/>
</dbReference>
<dbReference type="FunCoup" id="A0A1S3HW41">
    <property type="interactions" value="2770"/>
</dbReference>
<dbReference type="InterPro" id="IPR036427">
    <property type="entry name" value="Bromodomain-like_sf"/>
</dbReference>
<protein>
    <submittedName>
        <fullName evidence="10">Bromodomain-containing protein 7</fullName>
    </submittedName>
</protein>
<keyword evidence="2" id="KW-0805">Transcription regulation</keyword>
<dbReference type="SUPFAM" id="SSF47370">
    <property type="entry name" value="Bromodomain"/>
    <property type="match status" value="1"/>
</dbReference>
<keyword evidence="3 6" id="KW-0103">Bromodomain</keyword>
<name>A0A1S3HW41_LINAN</name>
<evidence type="ECO:0000256" key="2">
    <source>
        <dbReference type="ARBA" id="ARBA00023015"/>
    </source>
</evidence>
<dbReference type="Proteomes" id="UP000085678">
    <property type="component" value="Unplaced"/>
</dbReference>
<dbReference type="Pfam" id="PF00439">
    <property type="entry name" value="Bromodomain"/>
    <property type="match status" value="1"/>
</dbReference>
<feature type="compositionally biased region" description="Polar residues" evidence="7">
    <location>
        <begin position="695"/>
        <end position="709"/>
    </location>
</feature>
<comment type="subcellular location">
    <subcellularLocation>
        <location evidence="1">Nucleus</location>
    </subcellularLocation>
</comment>
<feature type="region of interest" description="Disordered" evidence="7">
    <location>
        <begin position="479"/>
        <end position="535"/>
    </location>
</feature>
<evidence type="ECO:0000259" key="8">
    <source>
        <dbReference type="PROSITE" id="PS50014"/>
    </source>
</evidence>
<feature type="region of interest" description="Disordered" evidence="7">
    <location>
        <begin position="1"/>
        <end position="119"/>
    </location>
</feature>
<feature type="domain" description="Bromo" evidence="8">
    <location>
        <begin position="170"/>
        <end position="240"/>
    </location>
</feature>
<dbReference type="PANTHER" id="PTHR22881:SF27">
    <property type="entry name" value="BROMODOMAIN CONTAINING 7_9"/>
    <property type="match status" value="1"/>
</dbReference>
<evidence type="ECO:0000256" key="5">
    <source>
        <dbReference type="ARBA" id="ARBA00023242"/>
    </source>
</evidence>
<feature type="compositionally biased region" description="Basic and acidic residues" evidence="7">
    <location>
        <begin position="23"/>
        <end position="34"/>
    </location>
</feature>
<feature type="compositionally biased region" description="Basic residues" evidence="7">
    <location>
        <begin position="60"/>
        <end position="92"/>
    </location>
</feature>
<keyword evidence="5" id="KW-0539">Nucleus</keyword>
<dbReference type="SMART" id="SM00297">
    <property type="entry name" value="BROMO"/>
    <property type="match status" value="1"/>
</dbReference>